<feature type="domain" description="TonB C-terminal" evidence="1">
    <location>
        <begin position="81"/>
        <end position="150"/>
    </location>
</feature>
<keyword evidence="3" id="KW-1185">Reference proteome</keyword>
<dbReference type="Proteomes" id="UP000663440">
    <property type="component" value="Chromosome"/>
</dbReference>
<dbReference type="InterPro" id="IPR037682">
    <property type="entry name" value="TonB_C"/>
</dbReference>
<name>A0ABX7QBE5_9FLAO</name>
<protein>
    <submittedName>
        <fullName evidence="2">Energy transducer TonB</fullName>
    </submittedName>
</protein>
<dbReference type="SUPFAM" id="SSF74653">
    <property type="entry name" value="TolA/TonB C-terminal domain"/>
    <property type="match status" value="1"/>
</dbReference>
<dbReference type="InterPro" id="IPR051045">
    <property type="entry name" value="TonB-dependent_transducer"/>
</dbReference>
<evidence type="ECO:0000313" key="2">
    <source>
        <dbReference type="EMBL" id="QSW87759.1"/>
    </source>
</evidence>
<organism evidence="2 3">
    <name type="scientific">Flavobacterium endoglycinae</name>
    <dbReference type="NCBI Taxonomy" id="2816357"/>
    <lineage>
        <taxon>Bacteria</taxon>
        <taxon>Pseudomonadati</taxon>
        <taxon>Bacteroidota</taxon>
        <taxon>Flavobacteriia</taxon>
        <taxon>Flavobacteriales</taxon>
        <taxon>Flavobacteriaceae</taxon>
        <taxon>Flavobacterium</taxon>
    </lineage>
</organism>
<accession>A0ABX7QBE5</accession>
<sequence>MKRMSALLFLVLTQCISSTEKKASKDTDFSNSVSKIDTNADVTEIKIKEDTKVYNIDSIDVKPEFEKGIKKLHKFIRQNYRYPEEELQVKGIVDVNFIVEKDGYLSNIIVVKDADFGTGNEAIRILKKCPRWTPGTLNKKPVRVRYYLTIPINTNDEQTP</sequence>
<gene>
    <name evidence="2" type="ORF">J0383_15940</name>
</gene>
<dbReference type="PANTHER" id="PTHR33446:SF2">
    <property type="entry name" value="PROTEIN TONB"/>
    <property type="match status" value="1"/>
</dbReference>
<dbReference type="Pfam" id="PF03544">
    <property type="entry name" value="TonB_C"/>
    <property type="match status" value="1"/>
</dbReference>
<dbReference type="Gene3D" id="3.30.1150.10">
    <property type="match status" value="1"/>
</dbReference>
<dbReference type="RefSeq" id="WP_207294978.1">
    <property type="nucleotide sequence ID" value="NZ_CP071448.1"/>
</dbReference>
<dbReference type="EMBL" id="CP071448">
    <property type="protein sequence ID" value="QSW87759.1"/>
    <property type="molecule type" value="Genomic_DNA"/>
</dbReference>
<reference evidence="2 3" key="1">
    <citation type="submission" date="2021-03" db="EMBL/GenBank/DDBJ databases">
        <title>Flavobacterium kribbensis sp. nov, an endophytic bacteria, isolated from soybean.</title>
        <authorList>
            <person name="Lee J."/>
            <person name="Seo J."/>
        </authorList>
    </citation>
    <scope>NUCLEOTIDE SEQUENCE [LARGE SCALE GENOMIC DNA]</scope>
    <source>
        <strain evidence="2 3">BB8</strain>
    </source>
</reference>
<evidence type="ECO:0000259" key="1">
    <source>
        <dbReference type="Pfam" id="PF03544"/>
    </source>
</evidence>
<dbReference type="PANTHER" id="PTHR33446">
    <property type="entry name" value="PROTEIN TONB-RELATED"/>
    <property type="match status" value="1"/>
</dbReference>
<evidence type="ECO:0000313" key="3">
    <source>
        <dbReference type="Proteomes" id="UP000663440"/>
    </source>
</evidence>
<proteinExistence type="predicted"/>